<evidence type="ECO:0008006" key="5">
    <source>
        <dbReference type="Google" id="ProtNLM"/>
    </source>
</evidence>
<accession>A0A6A4SKD1</accession>
<protein>
    <recommendedName>
        <fullName evidence="5">Secreted protein</fullName>
    </recommendedName>
</protein>
<name>A0A6A4SKD1_SCOMX</name>
<feature type="compositionally biased region" description="Polar residues" evidence="1">
    <location>
        <begin position="56"/>
        <end position="76"/>
    </location>
</feature>
<reference evidence="3 4" key="1">
    <citation type="submission" date="2019-06" db="EMBL/GenBank/DDBJ databases">
        <title>Draft genomes of female and male turbot (Scophthalmus maximus).</title>
        <authorList>
            <person name="Xu H."/>
            <person name="Xu X.-W."/>
            <person name="Shao C."/>
            <person name="Chen S."/>
        </authorList>
    </citation>
    <scope>NUCLEOTIDE SEQUENCE [LARGE SCALE GENOMIC DNA]</scope>
    <source>
        <strain evidence="3">Ysfricsl-2016a</strain>
        <tissue evidence="3">Blood</tissue>
    </source>
</reference>
<feature type="signal peptide" evidence="2">
    <location>
        <begin position="1"/>
        <end position="24"/>
    </location>
</feature>
<feature type="compositionally biased region" description="Polar residues" evidence="1">
    <location>
        <begin position="91"/>
        <end position="108"/>
    </location>
</feature>
<gene>
    <name evidence="3" type="ORF">F2P81_013723</name>
</gene>
<evidence type="ECO:0000313" key="3">
    <source>
        <dbReference type="EMBL" id="KAF0033657.1"/>
    </source>
</evidence>
<proteinExistence type="predicted"/>
<feature type="region of interest" description="Disordered" evidence="1">
    <location>
        <begin position="47"/>
        <end position="108"/>
    </location>
</feature>
<keyword evidence="2" id="KW-0732">Signal</keyword>
<comment type="caution">
    <text evidence="3">The sequence shown here is derived from an EMBL/GenBank/DDBJ whole genome shotgun (WGS) entry which is preliminary data.</text>
</comment>
<dbReference type="Proteomes" id="UP000438429">
    <property type="component" value="Unassembled WGS sequence"/>
</dbReference>
<sequence>MLNDSHISLELLLLHCVIPSSVDAEQNQNNSLEIHCEPYQRTLHKAKVKKQKWQGLHTSSTQGGASSVESTPTTRSPRCDGKANSCRADKSCQTAPSQASTCLWKNAN</sequence>
<evidence type="ECO:0000256" key="2">
    <source>
        <dbReference type="SAM" id="SignalP"/>
    </source>
</evidence>
<dbReference type="AlphaFoldDB" id="A0A6A4SKD1"/>
<evidence type="ECO:0000313" key="4">
    <source>
        <dbReference type="Proteomes" id="UP000438429"/>
    </source>
</evidence>
<feature type="chain" id="PRO_5025415568" description="Secreted protein" evidence="2">
    <location>
        <begin position="25"/>
        <end position="108"/>
    </location>
</feature>
<dbReference type="EMBL" id="VEVO01000012">
    <property type="protein sequence ID" value="KAF0033657.1"/>
    <property type="molecule type" value="Genomic_DNA"/>
</dbReference>
<evidence type="ECO:0000256" key="1">
    <source>
        <dbReference type="SAM" id="MobiDB-lite"/>
    </source>
</evidence>
<organism evidence="3 4">
    <name type="scientific">Scophthalmus maximus</name>
    <name type="common">Turbot</name>
    <name type="synonym">Psetta maxima</name>
    <dbReference type="NCBI Taxonomy" id="52904"/>
    <lineage>
        <taxon>Eukaryota</taxon>
        <taxon>Metazoa</taxon>
        <taxon>Chordata</taxon>
        <taxon>Craniata</taxon>
        <taxon>Vertebrata</taxon>
        <taxon>Euteleostomi</taxon>
        <taxon>Actinopterygii</taxon>
        <taxon>Neopterygii</taxon>
        <taxon>Teleostei</taxon>
        <taxon>Neoteleostei</taxon>
        <taxon>Acanthomorphata</taxon>
        <taxon>Carangaria</taxon>
        <taxon>Pleuronectiformes</taxon>
        <taxon>Pleuronectoidei</taxon>
        <taxon>Scophthalmidae</taxon>
        <taxon>Scophthalmus</taxon>
    </lineage>
</organism>